<evidence type="ECO:0000313" key="2">
    <source>
        <dbReference type="EMBL" id="CAD9611212.1"/>
    </source>
</evidence>
<organism evidence="2">
    <name type="scientific">Leptocylindrus danicus</name>
    <dbReference type="NCBI Taxonomy" id="163516"/>
    <lineage>
        <taxon>Eukaryota</taxon>
        <taxon>Sar</taxon>
        <taxon>Stramenopiles</taxon>
        <taxon>Ochrophyta</taxon>
        <taxon>Bacillariophyta</taxon>
        <taxon>Coscinodiscophyceae</taxon>
        <taxon>Chaetocerotophycidae</taxon>
        <taxon>Leptocylindrales</taxon>
        <taxon>Leptocylindraceae</taxon>
        <taxon>Leptocylindrus</taxon>
    </lineage>
</organism>
<gene>
    <name evidence="2" type="ORF">LDAN0321_LOCUS20026</name>
    <name evidence="3" type="ORF">LDAN0321_LOCUS20027</name>
</gene>
<reference evidence="2" key="1">
    <citation type="submission" date="2021-01" db="EMBL/GenBank/DDBJ databases">
        <authorList>
            <person name="Corre E."/>
            <person name="Pelletier E."/>
            <person name="Niang G."/>
            <person name="Scheremetjew M."/>
            <person name="Finn R."/>
            <person name="Kale V."/>
            <person name="Holt S."/>
            <person name="Cochrane G."/>
            <person name="Meng A."/>
            <person name="Brown T."/>
            <person name="Cohen L."/>
        </authorList>
    </citation>
    <scope>NUCLEOTIDE SEQUENCE</scope>
    <source>
        <strain evidence="2">B650</strain>
    </source>
</reference>
<dbReference type="AlphaFoldDB" id="A0A6U2SUY5"/>
<evidence type="ECO:0000256" key="1">
    <source>
        <dbReference type="SAM" id="MobiDB-lite"/>
    </source>
</evidence>
<evidence type="ECO:0000313" key="3">
    <source>
        <dbReference type="EMBL" id="CAD9611214.1"/>
    </source>
</evidence>
<protein>
    <submittedName>
        <fullName evidence="2">Uncharacterized protein</fullName>
    </submittedName>
</protein>
<dbReference type="EMBL" id="HBGY01032069">
    <property type="protein sequence ID" value="CAD9611214.1"/>
    <property type="molecule type" value="Transcribed_RNA"/>
</dbReference>
<feature type="compositionally biased region" description="Basic and acidic residues" evidence="1">
    <location>
        <begin position="87"/>
        <end position="100"/>
    </location>
</feature>
<accession>A0A6U2SUY5</accession>
<dbReference type="EMBL" id="HBGY01032068">
    <property type="protein sequence ID" value="CAD9611212.1"/>
    <property type="molecule type" value="Transcribed_RNA"/>
</dbReference>
<name>A0A6U2SUY5_9STRA</name>
<feature type="compositionally biased region" description="Polar residues" evidence="1">
    <location>
        <begin position="71"/>
        <end position="80"/>
    </location>
</feature>
<sequence length="100" mass="11617">MKPLTPEQIRLWKIAAGIIVVGSGIKGVYYKITREILVETMERNDKEANRHLADARKYAIWAKKDRDGQVPQLTPEQSAQLRRHVLKERSRRDAKFDGYV</sequence>
<proteinExistence type="predicted"/>
<feature type="region of interest" description="Disordered" evidence="1">
    <location>
        <begin position="67"/>
        <end position="100"/>
    </location>
</feature>